<comment type="caution">
    <text evidence="2">The sequence shown here is derived from an EMBL/GenBank/DDBJ whole genome shotgun (WGS) entry which is preliminary data.</text>
</comment>
<gene>
    <name evidence="2" type="ORF">OSTQU699_LOCUS404</name>
</gene>
<feature type="compositionally biased region" description="Basic and acidic residues" evidence="1">
    <location>
        <begin position="7"/>
        <end position="23"/>
    </location>
</feature>
<keyword evidence="3" id="KW-1185">Reference proteome</keyword>
<dbReference type="EMBL" id="CAJHUC010000299">
    <property type="protein sequence ID" value="CAD7695043.1"/>
    <property type="molecule type" value="Genomic_DNA"/>
</dbReference>
<dbReference type="AlphaFoldDB" id="A0A8S1INT6"/>
<dbReference type="Proteomes" id="UP000708148">
    <property type="component" value="Unassembled WGS sequence"/>
</dbReference>
<feature type="region of interest" description="Disordered" evidence="1">
    <location>
        <begin position="1"/>
        <end position="28"/>
    </location>
</feature>
<name>A0A8S1INT6_9CHLO</name>
<evidence type="ECO:0000313" key="2">
    <source>
        <dbReference type="EMBL" id="CAD7695043.1"/>
    </source>
</evidence>
<reference evidence="2" key="1">
    <citation type="submission" date="2020-12" db="EMBL/GenBank/DDBJ databases">
        <authorList>
            <person name="Iha C."/>
        </authorList>
    </citation>
    <scope>NUCLEOTIDE SEQUENCE</scope>
</reference>
<evidence type="ECO:0000313" key="3">
    <source>
        <dbReference type="Proteomes" id="UP000708148"/>
    </source>
</evidence>
<organism evidence="2 3">
    <name type="scientific">Ostreobium quekettii</name>
    <dbReference type="NCBI Taxonomy" id="121088"/>
    <lineage>
        <taxon>Eukaryota</taxon>
        <taxon>Viridiplantae</taxon>
        <taxon>Chlorophyta</taxon>
        <taxon>core chlorophytes</taxon>
        <taxon>Ulvophyceae</taxon>
        <taxon>TCBD clade</taxon>
        <taxon>Bryopsidales</taxon>
        <taxon>Ostreobineae</taxon>
        <taxon>Ostreobiaceae</taxon>
        <taxon>Ostreobium</taxon>
    </lineage>
</organism>
<evidence type="ECO:0000256" key="1">
    <source>
        <dbReference type="SAM" id="MobiDB-lite"/>
    </source>
</evidence>
<accession>A0A8S1INT6</accession>
<sequence>MHVWVDLQRKTKEKREKAKKEEGGPGGAQEGMMTVLEFRFCTGHWTYTRRLIFADRQLVQSATFGVHDVCKEAIPMGLSKGLTVTSQPNVDYDCSVIGSRNLRLNVWYVPCYAMLPGARALAREVARGWS</sequence>
<protein>
    <submittedName>
        <fullName evidence="2">Uncharacterized protein</fullName>
    </submittedName>
</protein>
<proteinExistence type="predicted"/>